<dbReference type="InterPro" id="IPR038765">
    <property type="entry name" value="Papain-like_cys_pep_sf"/>
</dbReference>
<feature type="domain" description="USP" evidence="1">
    <location>
        <begin position="1"/>
        <end position="115"/>
    </location>
</feature>
<comment type="caution">
    <text evidence="2">The sequence shown here is derived from an EMBL/GenBank/DDBJ whole genome shotgun (WGS) entry which is preliminary data.</text>
</comment>
<protein>
    <submittedName>
        <fullName evidence="2">Ubiquitin-specific protease</fullName>
    </submittedName>
</protein>
<dbReference type="PANTHER" id="PTHR24006">
    <property type="entry name" value="UBIQUITIN CARBOXYL-TERMINAL HYDROLASE"/>
    <property type="match status" value="1"/>
</dbReference>
<evidence type="ECO:0000313" key="2">
    <source>
        <dbReference type="EMBL" id="MCD7454865.1"/>
    </source>
</evidence>
<reference evidence="2 3" key="1">
    <citation type="journal article" date="2021" name="BMC Genomics">
        <title>Datura genome reveals duplications of psychoactive alkaloid biosynthetic genes and high mutation rate following tissue culture.</title>
        <authorList>
            <person name="Rajewski A."/>
            <person name="Carter-House D."/>
            <person name="Stajich J."/>
            <person name="Litt A."/>
        </authorList>
    </citation>
    <scope>NUCLEOTIDE SEQUENCE [LARGE SCALE GENOMIC DNA]</scope>
    <source>
        <strain evidence="2">AR-01</strain>
    </source>
</reference>
<accession>A0ABS8S7P4</accession>
<sequence length="115" mass="12503">MLLCCYANAVLQCLAFTPPLTSYFLQGLHFKTFLVLGKNGRKPPLSPSSIISHLESIGSNLSSNGREEDAHEFLRYVIDTMQSICLKEAGTTAPGSFEEETSLMGLTFGGQRLSA</sequence>
<dbReference type="GO" id="GO:0006508">
    <property type="term" value="P:proteolysis"/>
    <property type="evidence" value="ECO:0007669"/>
    <property type="project" value="UniProtKB-KW"/>
</dbReference>
<keyword evidence="3" id="KW-1185">Reference proteome</keyword>
<dbReference type="PANTHER" id="PTHR24006:SF874">
    <property type="entry name" value="UBIQUITIN CARBOXYL-TERMINAL HYDROLASE 16"/>
    <property type="match status" value="1"/>
</dbReference>
<proteinExistence type="predicted"/>
<organism evidence="2 3">
    <name type="scientific">Datura stramonium</name>
    <name type="common">Jimsonweed</name>
    <name type="synonym">Common thornapple</name>
    <dbReference type="NCBI Taxonomy" id="4076"/>
    <lineage>
        <taxon>Eukaryota</taxon>
        <taxon>Viridiplantae</taxon>
        <taxon>Streptophyta</taxon>
        <taxon>Embryophyta</taxon>
        <taxon>Tracheophyta</taxon>
        <taxon>Spermatophyta</taxon>
        <taxon>Magnoliopsida</taxon>
        <taxon>eudicotyledons</taxon>
        <taxon>Gunneridae</taxon>
        <taxon>Pentapetalae</taxon>
        <taxon>asterids</taxon>
        <taxon>lamiids</taxon>
        <taxon>Solanales</taxon>
        <taxon>Solanaceae</taxon>
        <taxon>Solanoideae</taxon>
        <taxon>Datureae</taxon>
        <taxon>Datura</taxon>
    </lineage>
</organism>
<dbReference type="PROSITE" id="PS50235">
    <property type="entry name" value="USP_3"/>
    <property type="match status" value="1"/>
</dbReference>
<dbReference type="Pfam" id="PF00443">
    <property type="entry name" value="UCH"/>
    <property type="match status" value="1"/>
</dbReference>
<keyword evidence="2" id="KW-0645">Protease</keyword>
<dbReference type="Proteomes" id="UP000823775">
    <property type="component" value="Unassembled WGS sequence"/>
</dbReference>
<dbReference type="EMBL" id="JACEIK010000319">
    <property type="protein sequence ID" value="MCD7454865.1"/>
    <property type="molecule type" value="Genomic_DNA"/>
</dbReference>
<name>A0ABS8S7P4_DATST</name>
<dbReference type="InterPro" id="IPR001394">
    <property type="entry name" value="Peptidase_C19_UCH"/>
</dbReference>
<keyword evidence="2" id="KW-0378">Hydrolase</keyword>
<dbReference type="InterPro" id="IPR050164">
    <property type="entry name" value="Peptidase_C19"/>
</dbReference>
<dbReference type="InterPro" id="IPR028889">
    <property type="entry name" value="USP"/>
</dbReference>
<evidence type="ECO:0000259" key="1">
    <source>
        <dbReference type="PROSITE" id="PS50235"/>
    </source>
</evidence>
<evidence type="ECO:0000313" key="3">
    <source>
        <dbReference type="Proteomes" id="UP000823775"/>
    </source>
</evidence>
<dbReference type="GO" id="GO:0008233">
    <property type="term" value="F:peptidase activity"/>
    <property type="evidence" value="ECO:0007669"/>
    <property type="project" value="UniProtKB-KW"/>
</dbReference>
<dbReference type="Gene3D" id="3.90.70.10">
    <property type="entry name" value="Cysteine proteinases"/>
    <property type="match status" value="1"/>
</dbReference>
<gene>
    <name evidence="2" type="primary">UBP16_1</name>
    <name evidence="2" type="ORF">HAX54_026236</name>
</gene>
<dbReference type="SUPFAM" id="SSF54001">
    <property type="entry name" value="Cysteine proteinases"/>
    <property type="match status" value="1"/>
</dbReference>